<organism evidence="2">
    <name type="scientific">Rhizophora mucronata</name>
    <name type="common">Asiatic mangrove</name>
    <dbReference type="NCBI Taxonomy" id="61149"/>
    <lineage>
        <taxon>Eukaryota</taxon>
        <taxon>Viridiplantae</taxon>
        <taxon>Streptophyta</taxon>
        <taxon>Embryophyta</taxon>
        <taxon>Tracheophyta</taxon>
        <taxon>Spermatophyta</taxon>
        <taxon>Magnoliopsida</taxon>
        <taxon>eudicotyledons</taxon>
        <taxon>Gunneridae</taxon>
        <taxon>Pentapetalae</taxon>
        <taxon>rosids</taxon>
        <taxon>fabids</taxon>
        <taxon>Malpighiales</taxon>
        <taxon>Rhizophoraceae</taxon>
        <taxon>Rhizophora</taxon>
    </lineage>
</organism>
<keyword evidence="1" id="KW-1133">Transmembrane helix</keyword>
<keyword evidence="1" id="KW-0812">Transmembrane</keyword>
<evidence type="ECO:0000256" key="1">
    <source>
        <dbReference type="SAM" id="Phobius"/>
    </source>
</evidence>
<feature type="transmembrane region" description="Helical" evidence="1">
    <location>
        <begin position="6"/>
        <end position="29"/>
    </location>
</feature>
<evidence type="ECO:0000313" key="2">
    <source>
        <dbReference type="EMBL" id="MBX49401.1"/>
    </source>
</evidence>
<accession>A0A2P2P452</accession>
<protein>
    <submittedName>
        <fullName evidence="2">Uncharacterized protein</fullName>
    </submittedName>
</protein>
<dbReference type="AlphaFoldDB" id="A0A2P2P452"/>
<proteinExistence type="predicted"/>
<dbReference type="EMBL" id="GGEC01068917">
    <property type="protein sequence ID" value="MBX49401.1"/>
    <property type="molecule type" value="Transcribed_RNA"/>
</dbReference>
<sequence>MCFFYFSGNCLLFILAVIFVLLHSCMYYMNVFFYSRDCMYVLKDMPLG</sequence>
<keyword evidence="1" id="KW-0472">Membrane</keyword>
<reference evidence="2" key="1">
    <citation type="submission" date="2018-02" db="EMBL/GenBank/DDBJ databases">
        <title>Rhizophora mucronata_Transcriptome.</title>
        <authorList>
            <person name="Meera S.P."/>
            <person name="Sreeshan A."/>
            <person name="Augustine A."/>
        </authorList>
    </citation>
    <scope>NUCLEOTIDE SEQUENCE</scope>
    <source>
        <tissue evidence="2">Leaf</tissue>
    </source>
</reference>
<name>A0A2P2P452_RHIMU</name>